<protein>
    <submittedName>
        <fullName evidence="2">Uncharacterized protein</fullName>
    </submittedName>
</protein>
<sequence>MSFFTTFLASQTPSQTIAASAPIVNKPQLVERRATPTHTATGHNLNSTRNVPNPMESPEQPDAEVWLPQVWIDELAEMIDR</sequence>
<evidence type="ECO:0000313" key="2">
    <source>
        <dbReference type="EMBL" id="WAL60374.1"/>
    </source>
</evidence>
<dbReference type="AlphaFoldDB" id="A0A9E8ZEF7"/>
<reference evidence="2" key="1">
    <citation type="submission" date="2022-12" db="EMBL/GenBank/DDBJ databases">
        <title>Polyphasic identification of a Novel Hot-Spring Cyanobacterium Ocullathermofonsia sinensis gen nov. sp. nov. and Genomic Insights on its Adaptations to the Thermal Habitat.</title>
        <authorList>
            <person name="Daroch M."/>
            <person name="Tang J."/>
            <person name="Jiang Y."/>
        </authorList>
    </citation>
    <scope>NUCLEOTIDE SEQUENCE</scope>
    <source>
        <strain evidence="2">PKUAC-SCTA174</strain>
    </source>
</reference>
<accession>A0A9E8ZEF7</accession>
<dbReference type="EMBL" id="CP113797">
    <property type="protein sequence ID" value="WAL60374.1"/>
    <property type="molecule type" value="Genomic_DNA"/>
</dbReference>
<gene>
    <name evidence="2" type="ORF">OXH18_24960</name>
</gene>
<dbReference type="RefSeq" id="WP_268610263.1">
    <property type="nucleotide sequence ID" value="NZ_CP113797.1"/>
</dbReference>
<organism evidence="2 3">
    <name type="scientific">Thermocoleostomius sinensis A174</name>
    <dbReference type="NCBI Taxonomy" id="2016057"/>
    <lineage>
        <taxon>Bacteria</taxon>
        <taxon>Bacillati</taxon>
        <taxon>Cyanobacteriota</taxon>
        <taxon>Cyanophyceae</taxon>
        <taxon>Oculatellales</taxon>
        <taxon>Oculatellaceae</taxon>
        <taxon>Thermocoleostomius</taxon>
    </lineage>
</organism>
<keyword evidence="3" id="KW-1185">Reference proteome</keyword>
<evidence type="ECO:0000256" key="1">
    <source>
        <dbReference type="SAM" id="MobiDB-lite"/>
    </source>
</evidence>
<proteinExistence type="predicted"/>
<dbReference type="KEGG" id="tsin:OXH18_24960"/>
<feature type="region of interest" description="Disordered" evidence="1">
    <location>
        <begin position="34"/>
        <end position="64"/>
    </location>
</feature>
<feature type="compositionally biased region" description="Polar residues" evidence="1">
    <location>
        <begin position="36"/>
        <end position="51"/>
    </location>
</feature>
<evidence type="ECO:0000313" key="3">
    <source>
        <dbReference type="Proteomes" id="UP001163152"/>
    </source>
</evidence>
<name>A0A9E8ZEF7_9CYAN</name>
<dbReference type="Proteomes" id="UP001163152">
    <property type="component" value="Chromosome"/>
</dbReference>